<dbReference type="InterPro" id="IPR011047">
    <property type="entry name" value="Quinoprotein_ADH-like_sf"/>
</dbReference>
<organism evidence="1 2">
    <name type="scientific">Sporocytophaga myxococcoides</name>
    <dbReference type="NCBI Taxonomy" id="153721"/>
    <lineage>
        <taxon>Bacteria</taxon>
        <taxon>Pseudomonadati</taxon>
        <taxon>Bacteroidota</taxon>
        <taxon>Cytophagia</taxon>
        <taxon>Cytophagales</taxon>
        <taxon>Cytophagaceae</taxon>
        <taxon>Sporocytophaga</taxon>
    </lineage>
</organism>
<dbReference type="STRING" id="153721.MYP_4306"/>
<accession>A0A098LJB1</accession>
<sequence length="404" mass="44205">MKHFLSTTFLVLIGLLFLLPGCNKNENVKPDESGMFVKFYGGSYDDHGYSVVEAPDGGFYVSGSTYRANQPGADTNIFVVKADRNGNAIWTRYYNLGDGFDEIARDMIIDKDGNVVIAGYKRNKNKTTDVLLFKLKNGNPLDTSFVTFGDTATDEKGYNLVQTSDGNYIVYGSAETKSALLDMYLLKTDLTTALWKRQMGTLDRNDLIGSFDIVDNKRLVWCGTTERNGERNIAVTTADDYGNFLWNLTYVPHNGINEYGRSIVKTTEGYVIAGSKNRTTDATSLKDVYIVKTDFNGISGVNDKFVVPGNYSSEANSIVALGNGVYGVTGYIRTAAGDKNIYVAKVTEEGKVLASAEFGGAGDDEGKHIIYTKDGGFLVIGSIYAVNNSMMAAYKMSSDLKLVK</sequence>
<dbReference type="SUPFAM" id="SSF50998">
    <property type="entry name" value="Quinoprotein alcohol dehydrogenase-like"/>
    <property type="match status" value="1"/>
</dbReference>
<dbReference type="RefSeq" id="WP_045467867.1">
    <property type="nucleotide sequence ID" value="NZ_BBLT01000011.1"/>
</dbReference>
<protein>
    <submittedName>
        <fullName evidence="1">Lipoprotein, putative</fullName>
    </submittedName>
</protein>
<keyword evidence="2" id="KW-1185">Reference proteome</keyword>
<reference evidence="1 2" key="1">
    <citation type="submission" date="2014-09" db="EMBL/GenBank/DDBJ databases">
        <title>Sporocytophaga myxococcoides PG-01 genome sequencing.</title>
        <authorList>
            <person name="Liu L."/>
            <person name="Gao P.J."/>
            <person name="Chen G.J."/>
            <person name="Wang L.S."/>
        </authorList>
    </citation>
    <scope>NUCLEOTIDE SEQUENCE [LARGE SCALE GENOMIC DNA]</scope>
    <source>
        <strain evidence="1 2">PG-01</strain>
    </source>
</reference>
<dbReference type="PANTHER" id="PTHR42754">
    <property type="entry name" value="ENDOGLUCANASE"/>
    <property type="match status" value="1"/>
</dbReference>
<evidence type="ECO:0000313" key="2">
    <source>
        <dbReference type="Proteomes" id="UP000030185"/>
    </source>
</evidence>
<dbReference type="Proteomes" id="UP000030185">
    <property type="component" value="Unassembled WGS sequence"/>
</dbReference>
<dbReference type="eggNOG" id="COG1520">
    <property type="taxonomic scope" value="Bacteria"/>
</dbReference>
<comment type="caution">
    <text evidence="1">The sequence shown here is derived from an EMBL/GenBank/DDBJ whole genome shotgun (WGS) entry which is preliminary data.</text>
</comment>
<dbReference type="AlphaFoldDB" id="A0A098LJB1"/>
<name>A0A098LJB1_9BACT</name>
<proteinExistence type="predicted"/>
<gene>
    <name evidence="1" type="ORF">MYP_4306</name>
</gene>
<dbReference type="EMBL" id="BBLT01000011">
    <property type="protein sequence ID" value="GAL87076.1"/>
    <property type="molecule type" value="Genomic_DNA"/>
</dbReference>
<keyword evidence="1" id="KW-0449">Lipoprotein</keyword>
<evidence type="ECO:0000313" key="1">
    <source>
        <dbReference type="EMBL" id="GAL87076.1"/>
    </source>
</evidence>
<dbReference type="PANTHER" id="PTHR42754:SF1">
    <property type="entry name" value="LIPOPROTEIN"/>
    <property type="match status" value="1"/>
</dbReference>
<dbReference type="OrthoDB" id="1523346at2"/>